<reference evidence="1" key="1">
    <citation type="journal article" date="2021" name="PeerJ">
        <title>Extensive microbial diversity within the chicken gut microbiome revealed by metagenomics and culture.</title>
        <authorList>
            <person name="Gilroy R."/>
            <person name="Ravi A."/>
            <person name="Getino M."/>
            <person name="Pursley I."/>
            <person name="Horton D.L."/>
            <person name="Alikhan N.F."/>
            <person name="Baker D."/>
            <person name="Gharbi K."/>
            <person name="Hall N."/>
            <person name="Watson M."/>
            <person name="Adriaenssens E.M."/>
            <person name="Foster-Nyarko E."/>
            <person name="Jarju S."/>
            <person name="Secka A."/>
            <person name="Antonio M."/>
            <person name="Oren A."/>
            <person name="Chaudhuri R.R."/>
            <person name="La Ragione R."/>
            <person name="Hildebrand F."/>
            <person name="Pallen M.J."/>
        </authorList>
    </citation>
    <scope>NUCLEOTIDE SEQUENCE</scope>
    <source>
        <strain evidence="1">ChiHjej10B9-4811</strain>
    </source>
</reference>
<dbReference type="Pfam" id="PF03883">
    <property type="entry name" value="H2O2_YaaD"/>
    <property type="match status" value="1"/>
</dbReference>
<protein>
    <submittedName>
        <fullName evidence="1">Peroxide stress protein YaaA</fullName>
    </submittedName>
</protein>
<reference evidence="1" key="2">
    <citation type="submission" date="2021-04" db="EMBL/GenBank/DDBJ databases">
        <authorList>
            <person name="Gilroy R."/>
        </authorList>
    </citation>
    <scope>NUCLEOTIDE SEQUENCE</scope>
    <source>
        <strain evidence="1">ChiHjej10B9-4811</strain>
    </source>
</reference>
<accession>A0A9D2ZSN4</accession>
<dbReference type="Proteomes" id="UP000823908">
    <property type="component" value="Unassembled WGS sequence"/>
</dbReference>
<evidence type="ECO:0000313" key="1">
    <source>
        <dbReference type="EMBL" id="HJD51218.1"/>
    </source>
</evidence>
<sequence>MLILFPPSEGKTPATSGSGVELGELLAPELTGAREAVVDELVRVSGLPDAGQLLKVGPSLLAEVERNTRLWSEPAAPASDVYSGVLFEAFGYDSLGADARKRADRAVVVISAAWGVVGLTDMIPAYRLSMGTKLGEIGDLAKFWKGELKRPLDELAGDQLVVDGRSAAYAKAWTPAPQCHLLVRVERVAADGSRKVVSHMAKHYRGLLGRYLVQENLTEIEDAGELAKALAPGFEVELLSPTEKKPGTLTLLVREQGT</sequence>
<proteinExistence type="predicted"/>
<dbReference type="PANTHER" id="PTHR30283">
    <property type="entry name" value="PEROXIDE STRESS RESPONSE PROTEIN YAAA"/>
    <property type="match status" value="1"/>
</dbReference>
<organism evidence="1 2">
    <name type="scientific">Candidatus Rothia avistercoris</name>
    <dbReference type="NCBI Taxonomy" id="2840479"/>
    <lineage>
        <taxon>Bacteria</taxon>
        <taxon>Bacillati</taxon>
        <taxon>Actinomycetota</taxon>
        <taxon>Actinomycetes</taxon>
        <taxon>Micrococcales</taxon>
        <taxon>Micrococcaceae</taxon>
        <taxon>Rothia</taxon>
    </lineage>
</organism>
<dbReference type="GO" id="GO:0033194">
    <property type="term" value="P:response to hydroperoxide"/>
    <property type="evidence" value="ECO:0007669"/>
    <property type="project" value="TreeGrafter"/>
</dbReference>
<gene>
    <name evidence="1" type="ORF">H9908_05075</name>
</gene>
<dbReference type="AlphaFoldDB" id="A0A9D2ZSN4"/>
<name>A0A9D2ZSN4_9MICC</name>
<evidence type="ECO:0000313" key="2">
    <source>
        <dbReference type="Proteomes" id="UP000823908"/>
    </source>
</evidence>
<comment type="caution">
    <text evidence="1">The sequence shown here is derived from an EMBL/GenBank/DDBJ whole genome shotgun (WGS) entry which is preliminary data.</text>
</comment>
<dbReference type="InterPro" id="IPR005583">
    <property type="entry name" value="YaaA"/>
</dbReference>
<dbReference type="PANTHER" id="PTHR30283:SF4">
    <property type="entry name" value="PEROXIDE STRESS RESISTANCE PROTEIN YAAA"/>
    <property type="match status" value="1"/>
</dbReference>
<dbReference type="GO" id="GO:0005829">
    <property type="term" value="C:cytosol"/>
    <property type="evidence" value="ECO:0007669"/>
    <property type="project" value="TreeGrafter"/>
</dbReference>
<dbReference type="EMBL" id="DWUS01000117">
    <property type="protein sequence ID" value="HJD51218.1"/>
    <property type="molecule type" value="Genomic_DNA"/>
</dbReference>